<dbReference type="RefSeq" id="WP_377713510.1">
    <property type="nucleotide sequence ID" value="NZ_JBHSMP010000023.1"/>
</dbReference>
<evidence type="ECO:0000313" key="1">
    <source>
        <dbReference type="EMBL" id="MFC5430779.1"/>
    </source>
</evidence>
<organism evidence="1 2">
    <name type="scientific">Paraburkholderia denitrificans</name>
    <dbReference type="NCBI Taxonomy" id="694025"/>
    <lineage>
        <taxon>Bacteria</taxon>
        <taxon>Pseudomonadati</taxon>
        <taxon>Pseudomonadota</taxon>
        <taxon>Betaproteobacteria</taxon>
        <taxon>Burkholderiales</taxon>
        <taxon>Burkholderiaceae</taxon>
        <taxon>Paraburkholderia</taxon>
    </lineage>
</organism>
<comment type="caution">
    <text evidence="1">The sequence shown here is derived from an EMBL/GenBank/DDBJ whole genome shotgun (WGS) entry which is preliminary data.</text>
</comment>
<gene>
    <name evidence="1" type="ORF">ACFPTO_18535</name>
</gene>
<reference evidence="2" key="1">
    <citation type="journal article" date="2019" name="Int. J. Syst. Evol. Microbiol.">
        <title>The Global Catalogue of Microorganisms (GCM) 10K type strain sequencing project: providing services to taxonomists for standard genome sequencing and annotation.</title>
        <authorList>
            <consortium name="The Broad Institute Genomics Platform"/>
            <consortium name="The Broad Institute Genome Sequencing Center for Infectious Disease"/>
            <person name="Wu L."/>
            <person name="Ma J."/>
        </authorList>
    </citation>
    <scope>NUCLEOTIDE SEQUENCE [LARGE SCALE GENOMIC DNA]</scope>
    <source>
        <strain evidence="2">CCUG 56042</strain>
    </source>
</reference>
<accession>A0ABW0JCJ3</accession>
<name>A0ABW0JCJ3_9BURK</name>
<sequence length="157" mass="17485">MESSKLQRLKSRIVRTPLFSNIGVPMLNASNPRIVQWDAWLGPEDPASLAIAIRQQELHDVLVPPEEEQEWVASLRFVIDHVATLIPYDPDEDVWHAPTAAAWSAAWTFSLEHLHAACGVPLPADTAAQLVWFERGHWPCALVDGASGANLKDYVIF</sequence>
<dbReference type="EMBL" id="JBHSMP010000023">
    <property type="protein sequence ID" value="MFC5430779.1"/>
    <property type="molecule type" value="Genomic_DNA"/>
</dbReference>
<proteinExistence type="predicted"/>
<evidence type="ECO:0000313" key="2">
    <source>
        <dbReference type="Proteomes" id="UP001596103"/>
    </source>
</evidence>
<protein>
    <submittedName>
        <fullName evidence="1">Uncharacterized protein</fullName>
    </submittedName>
</protein>
<keyword evidence="2" id="KW-1185">Reference proteome</keyword>
<dbReference type="Proteomes" id="UP001596103">
    <property type="component" value="Unassembled WGS sequence"/>
</dbReference>